<evidence type="ECO:0000313" key="3">
    <source>
        <dbReference type="EMBL" id="SVB96534.1"/>
    </source>
</evidence>
<reference evidence="3" key="1">
    <citation type="submission" date="2018-05" db="EMBL/GenBank/DDBJ databases">
        <authorList>
            <person name="Lanie J.A."/>
            <person name="Ng W.-L."/>
            <person name="Kazmierczak K.M."/>
            <person name="Andrzejewski T.M."/>
            <person name="Davidsen T.M."/>
            <person name="Wayne K.J."/>
            <person name="Tettelin H."/>
            <person name="Glass J.I."/>
            <person name="Rusch D."/>
            <person name="Podicherti R."/>
            <person name="Tsui H.-C.T."/>
            <person name="Winkler M.E."/>
        </authorList>
    </citation>
    <scope>NUCLEOTIDE SEQUENCE</scope>
</reference>
<dbReference type="Pfam" id="PF00583">
    <property type="entry name" value="Acetyltransf_1"/>
    <property type="match status" value="1"/>
</dbReference>
<dbReference type="PANTHER" id="PTHR13947:SF37">
    <property type="entry name" value="LD18367P"/>
    <property type="match status" value="1"/>
</dbReference>
<organism evidence="3">
    <name type="scientific">marine metagenome</name>
    <dbReference type="NCBI Taxonomy" id="408172"/>
    <lineage>
        <taxon>unclassified sequences</taxon>
        <taxon>metagenomes</taxon>
        <taxon>ecological metagenomes</taxon>
    </lineage>
</organism>
<accession>A0A382I9X0</accession>
<dbReference type="InterPro" id="IPR000182">
    <property type="entry name" value="GNAT_dom"/>
</dbReference>
<evidence type="ECO:0000256" key="1">
    <source>
        <dbReference type="ARBA" id="ARBA00022679"/>
    </source>
</evidence>
<name>A0A382I9X0_9ZZZZ</name>
<proteinExistence type="predicted"/>
<dbReference type="SUPFAM" id="SSF55729">
    <property type="entry name" value="Acyl-CoA N-acyltransferases (Nat)"/>
    <property type="match status" value="1"/>
</dbReference>
<evidence type="ECO:0000259" key="2">
    <source>
        <dbReference type="PROSITE" id="PS51186"/>
    </source>
</evidence>
<dbReference type="GO" id="GO:0008080">
    <property type="term" value="F:N-acetyltransferase activity"/>
    <property type="evidence" value="ECO:0007669"/>
    <property type="project" value="InterPro"/>
</dbReference>
<dbReference type="InterPro" id="IPR016181">
    <property type="entry name" value="Acyl_CoA_acyltransferase"/>
</dbReference>
<dbReference type="AlphaFoldDB" id="A0A382I9X0"/>
<keyword evidence="1" id="KW-0808">Transferase</keyword>
<protein>
    <recommendedName>
        <fullName evidence="2">N-acetyltransferase domain-containing protein</fullName>
    </recommendedName>
</protein>
<gene>
    <name evidence="3" type="ORF">METZ01_LOCUS249388</name>
</gene>
<dbReference type="EMBL" id="UINC01066141">
    <property type="protein sequence ID" value="SVB96534.1"/>
    <property type="molecule type" value="Genomic_DNA"/>
</dbReference>
<dbReference type="CDD" id="cd04301">
    <property type="entry name" value="NAT_SF"/>
    <property type="match status" value="1"/>
</dbReference>
<dbReference type="PROSITE" id="PS51186">
    <property type="entry name" value="GNAT"/>
    <property type="match status" value="1"/>
</dbReference>
<dbReference type="PANTHER" id="PTHR13947">
    <property type="entry name" value="GNAT FAMILY N-ACETYLTRANSFERASE"/>
    <property type="match status" value="1"/>
</dbReference>
<dbReference type="InterPro" id="IPR050769">
    <property type="entry name" value="NAT_camello-type"/>
</dbReference>
<sequence>MQKELPTFRTATRIDEAAVQAMIFEILQEYQLAPDPAETDADLADLENFYRSGWFAVLEWEGRIVGSVGILPEGEGVVELRKMYLCSTHRGRGWGRLMLERALQEARTLGARKITLGTATVLVEAVTLYEQFGFRRTDTPHTAQRCDQAWELDLTAATP</sequence>
<feature type="domain" description="N-acetyltransferase" evidence="2">
    <location>
        <begin position="6"/>
        <end position="157"/>
    </location>
</feature>
<dbReference type="Gene3D" id="3.40.630.30">
    <property type="match status" value="1"/>
</dbReference>